<proteinExistence type="predicted"/>
<dbReference type="EMBL" id="QFQB01000024">
    <property type="protein sequence ID" value="PZQ46639.1"/>
    <property type="molecule type" value="Genomic_DNA"/>
</dbReference>
<name>A0A2W5N2M6_9BACT</name>
<organism evidence="3 4">
    <name type="scientific">Micavibrio aeruginosavorus</name>
    <dbReference type="NCBI Taxonomy" id="349221"/>
    <lineage>
        <taxon>Bacteria</taxon>
        <taxon>Pseudomonadati</taxon>
        <taxon>Bdellovibrionota</taxon>
        <taxon>Bdellovibrionia</taxon>
        <taxon>Bdellovibrionales</taxon>
        <taxon>Pseudobdellovibrionaceae</taxon>
        <taxon>Micavibrio</taxon>
    </lineage>
</organism>
<evidence type="ECO:0000259" key="2">
    <source>
        <dbReference type="Pfam" id="PF23127"/>
    </source>
</evidence>
<feature type="transmembrane region" description="Helical" evidence="1">
    <location>
        <begin position="100"/>
        <end position="120"/>
    </location>
</feature>
<accession>A0A2W5N2M6</accession>
<evidence type="ECO:0000313" key="3">
    <source>
        <dbReference type="EMBL" id="PZQ46639.1"/>
    </source>
</evidence>
<sequence>MSDGKRSTGSEVALGWGILLCVFAALAYLIWWKMAEEIRSTIRWIRYGEMWLMSFFVSDDYTVNWRGEPTNYKALMNIAKGVPADRIDSDLLSALSTVSMQPYMILICVLTAFYAFWALFRGPGTEHRQTFDLNGLIKKQANIFPIISPFIDFNPAKLPHRPPGANVPAELPMFAEALSPEEWIVYNEIPVADQKIDEEATLKAFSKQLGGRWKGAKNLAPYKQILLASCCLKASRKRADADVMLGRLAKCWSEKGLNLSKDKKLLREARAILGNVNLASSVLRKCNEHAWENTAMIRGLHTARTEGGVLAPAQFVWLRAHDRALWYPLNNLGRQSLHMEALGAMAHYKAEKLAQRPIPRPKVGDAVKTLVEYMASNKVRTLPQIDYSNSKKRGVKKLKKA</sequence>
<feature type="transmembrane region" description="Helical" evidence="1">
    <location>
        <begin position="12"/>
        <end position="31"/>
    </location>
</feature>
<keyword evidence="1" id="KW-1133">Transmembrane helix</keyword>
<evidence type="ECO:0000256" key="1">
    <source>
        <dbReference type="SAM" id="Phobius"/>
    </source>
</evidence>
<dbReference type="Pfam" id="PF23127">
    <property type="entry name" value="DotM_C"/>
    <property type="match status" value="1"/>
</dbReference>
<evidence type="ECO:0000313" key="4">
    <source>
        <dbReference type="Proteomes" id="UP000249417"/>
    </source>
</evidence>
<gene>
    <name evidence="3" type="ORF">DI551_04840</name>
</gene>
<keyword evidence="1" id="KW-0812">Transmembrane</keyword>
<feature type="domain" description="DotM C-terminal cytoplasmic" evidence="2">
    <location>
        <begin position="200"/>
        <end position="370"/>
    </location>
</feature>
<dbReference type="Proteomes" id="UP000249417">
    <property type="component" value="Unassembled WGS sequence"/>
</dbReference>
<reference evidence="3 4" key="1">
    <citation type="submission" date="2017-08" db="EMBL/GenBank/DDBJ databases">
        <title>Infants hospitalized years apart are colonized by the same room-sourced microbial strains.</title>
        <authorList>
            <person name="Brooks B."/>
            <person name="Olm M.R."/>
            <person name="Firek B.A."/>
            <person name="Baker R."/>
            <person name="Thomas B.C."/>
            <person name="Morowitz M.J."/>
            <person name="Banfield J.F."/>
        </authorList>
    </citation>
    <scope>NUCLEOTIDE SEQUENCE [LARGE SCALE GENOMIC DNA]</scope>
    <source>
        <strain evidence="3">S2_005_002_R2_29</strain>
    </source>
</reference>
<comment type="caution">
    <text evidence="3">The sequence shown here is derived from an EMBL/GenBank/DDBJ whole genome shotgun (WGS) entry which is preliminary data.</text>
</comment>
<dbReference type="InterPro" id="IPR056464">
    <property type="entry name" value="DotM_C"/>
</dbReference>
<protein>
    <submittedName>
        <fullName evidence="3">Type IV secretion system protein</fullName>
    </submittedName>
</protein>
<dbReference type="AlphaFoldDB" id="A0A2W5N2M6"/>
<keyword evidence="1" id="KW-0472">Membrane</keyword>